<dbReference type="SUPFAM" id="SSF52540">
    <property type="entry name" value="P-loop containing nucleoside triphosphate hydrolases"/>
    <property type="match status" value="1"/>
</dbReference>
<dbReference type="AlphaFoldDB" id="A0A1H3DIU1"/>
<evidence type="ECO:0000256" key="4">
    <source>
        <dbReference type="ARBA" id="ARBA00022692"/>
    </source>
</evidence>
<keyword evidence="8 9" id="KW-0472">Membrane</keyword>
<proteinExistence type="predicted"/>
<protein>
    <submittedName>
        <fullName evidence="12">ATP-binding cassette, subfamily B</fullName>
    </submittedName>
</protein>
<dbReference type="InterPro" id="IPR039421">
    <property type="entry name" value="Type_1_exporter"/>
</dbReference>
<dbReference type="PROSITE" id="PS00211">
    <property type="entry name" value="ABC_TRANSPORTER_1"/>
    <property type="match status" value="1"/>
</dbReference>
<gene>
    <name evidence="12" type="ORF">SAMN05660923_02679</name>
</gene>
<dbReference type="InterPro" id="IPR003439">
    <property type="entry name" value="ABC_transporter-like_ATP-bd"/>
</dbReference>
<dbReference type="OrthoDB" id="9762778at2"/>
<evidence type="ECO:0000256" key="1">
    <source>
        <dbReference type="ARBA" id="ARBA00004651"/>
    </source>
</evidence>
<dbReference type="PANTHER" id="PTHR43394:SF1">
    <property type="entry name" value="ATP-BINDING CASSETTE SUB-FAMILY B MEMBER 10, MITOCHONDRIAL"/>
    <property type="match status" value="1"/>
</dbReference>
<evidence type="ECO:0000256" key="2">
    <source>
        <dbReference type="ARBA" id="ARBA00022448"/>
    </source>
</evidence>
<feature type="transmembrane region" description="Helical" evidence="9">
    <location>
        <begin position="271"/>
        <end position="288"/>
    </location>
</feature>
<evidence type="ECO:0000259" key="10">
    <source>
        <dbReference type="PROSITE" id="PS50893"/>
    </source>
</evidence>
<keyword evidence="4 9" id="KW-0812">Transmembrane</keyword>
<organism evidence="12 13">
    <name type="scientific">Tepidimicrobium xylanilyticum</name>
    <dbReference type="NCBI Taxonomy" id="1123352"/>
    <lineage>
        <taxon>Bacteria</taxon>
        <taxon>Bacillati</taxon>
        <taxon>Bacillota</taxon>
        <taxon>Tissierellia</taxon>
        <taxon>Tissierellales</taxon>
        <taxon>Tepidimicrobiaceae</taxon>
        <taxon>Tepidimicrobium</taxon>
    </lineage>
</organism>
<dbReference type="PANTHER" id="PTHR43394">
    <property type="entry name" value="ATP-DEPENDENT PERMEASE MDL1, MITOCHONDRIAL"/>
    <property type="match status" value="1"/>
</dbReference>
<dbReference type="GO" id="GO:0005524">
    <property type="term" value="F:ATP binding"/>
    <property type="evidence" value="ECO:0007669"/>
    <property type="project" value="UniProtKB-KW"/>
</dbReference>
<feature type="transmembrane region" description="Helical" evidence="9">
    <location>
        <begin position="53"/>
        <end position="73"/>
    </location>
</feature>
<dbReference type="CDD" id="cd18548">
    <property type="entry name" value="ABC_6TM_Tm287_like"/>
    <property type="match status" value="1"/>
</dbReference>
<dbReference type="GO" id="GO:0015421">
    <property type="term" value="F:ABC-type oligopeptide transporter activity"/>
    <property type="evidence" value="ECO:0007669"/>
    <property type="project" value="TreeGrafter"/>
</dbReference>
<keyword evidence="7 9" id="KW-1133">Transmembrane helix</keyword>
<dbReference type="Pfam" id="PF00664">
    <property type="entry name" value="ABC_membrane"/>
    <property type="match status" value="1"/>
</dbReference>
<evidence type="ECO:0000259" key="11">
    <source>
        <dbReference type="PROSITE" id="PS50929"/>
    </source>
</evidence>
<dbReference type="RefSeq" id="WP_093754524.1">
    <property type="nucleotide sequence ID" value="NZ_FNNG01000015.1"/>
</dbReference>
<keyword evidence="5" id="KW-0547">Nucleotide-binding</keyword>
<feature type="domain" description="ABC transmembrane type-1" evidence="11">
    <location>
        <begin position="18"/>
        <end position="300"/>
    </location>
</feature>
<reference evidence="12 13" key="1">
    <citation type="submission" date="2016-10" db="EMBL/GenBank/DDBJ databases">
        <authorList>
            <person name="de Groot N.N."/>
        </authorList>
    </citation>
    <scope>NUCLEOTIDE SEQUENCE [LARGE SCALE GENOMIC DNA]</scope>
    <source>
        <strain evidence="12 13">DSM 23310</strain>
    </source>
</reference>
<feature type="transmembrane region" description="Helical" evidence="9">
    <location>
        <begin position="159"/>
        <end position="178"/>
    </location>
</feature>
<keyword evidence="6 12" id="KW-0067">ATP-binding</keyword>
<dbReference type="GO" id="GO:0016887">
    <property type="term" value="F:ATP hydrolysis activity"/>
    <property type="evidence" value="ECO:0007669"/>
    <property type="project" value="InterPro"/>
</dbReference>
<feature type="transmembrane region" description="Helical" evidence="9">
    <location>
        <begin position="135"/>
        <end position="153"/>
    </location>
</feature>
<dbReference type="Proteomes" id="UP000198828">
    <property type="component" value="Unassembled WGS sequence"/>
</dbReference>
<dbReference type="Gene3D" id="3.40.50.300">
    <property type="entry name" value="P-loop containing nucleotide triphosphate hydrolases"/>
    <property type="match status" value="1"/>
</dbReference>
<dbReference type="InterPro" id="IPR017871">
    <property type="entry name" value="ABC_transporter-like_CS"/>
</dbReference>
<dbReference type="GO" id="GO:0005886">
    <property type="term" value="C:plasma membrane"/>
    <property type="evidence" value="ECO:0007669"/>
    <property type="project" value="UniProtKB-SubCell"/>
</dbReference>
<dbReference type="PROSITE" id="PS50929">
    <property type="entry name" value="ABC_TM1F"/>
    <property type="match status" value="1"/>
</dbReference>
<keyword evidence="3" id="KW-1003">Cell membrane</keyword>
<name>A0A1H3DIU1_9FIRM</name>
<evidence type="ECO:0000256" key="5">
    <source>
        <dbReference type="ARBA" id="ARBA00022741"/>
    </source>
</evidence>
<evidence type="ECO:0000256" key="6">
    <source>
        <dbReference type="ARBA" id="ARBA00022840"/>
    </source>
</evidence>
<dbReference type="InterPro" id="IPR011527">
    <property type="entry name" value="ABC1_TM_dom"/>
</dbReference>
<dbReference type="EMBL" id="FNNG01000015">
    <property type="protein sequence ID" value="SDX65589.1"/>
    <property type="molecule type" value="Genomic_DNA"/>
</dbReference>
<evidence type="ECO:0000256" key="8">
    <source>
        <dbReference type="ARBA" id="ARBA00023136"/>
    </source>
</evidence>
<dbReference type="InterPro" id="IPR027417">
    <property type="entry name" value="P-loop_NTPase"/>
</dbReference>
<dbReference type="Pfam" id="PF00005">
    <property type="entry name" value="ABC_tran"/>
    <property type="match status" value="1"/>
</dbReference>
<dbReference type="FunFam" id="3.40.50.300:FF:000221">
    <property type="entry name" value="Multidrug ABC transporter ATP-binding protein"/>
    <property type="match status" value="1"/>
</dbReference>
<dbReference type="PROSITE" id="PS50893">
    <property type="entry name" value="ABC_TRANSPORTER_2"/>
    <property type="match status" value="1"/>
</dbReference>
<keyword evidence="2" id="KW-0813">Transport</keyword>
<keyword evidence="13" id="KW-1185">Reference proteome</keyword>
<dbReference type="InterPro" id="IPR036640">
    <property type="entry name" value="ABC1_TM_sf"/>
</dbReference>
<feature type="transmembrane region" description="Helical" evidence="9">
    <location>
        <begin position="237"/>
        <end position="259"/>
    </location>
</feature>
<comment type="subcellular location">
    <subcellularLocation>
        <location evidence="1">Cell membrane</location>
        <topology evidence="1">Multi-pass membrane protein</topology>
    </subcellularLocation>
</comment>
<feature type="domain" description="ABC transporter" evidence="10">
    <location>
        <begin position="334"/>
        <end position="569"/>
    </location>
</feature>
<sequence>MDLKYLKKYINRYKKQYFIATSIIFLETLVDVVSPTIMSLIIDKGVRNRDMDYIFKLGGLMIFITLLGAIFAVTRNIYSSKVSQSFGADLREDLYIKIQGFSFDNIDRFQDASLITRLTNDVNQVQNFSHGMMRIFVKAPIRLIGAVIMAFLLDYKMGLILIGTIPIGGAVIILNLKLSYPIFKKMQIALDKVNGVMREYLAGIRVVKAFNRFNYERNRFKQVNDNLRDSTLKGMRIVAVFNPLVGLIADIGILVILWVGGIRVNNANIEVGKVMAFVNYMLMVHFSLRMMTRVLNMYTRARASAERIGEVFAEKNTIFETPSPVRLNNIKGHVEFEHVYFKYHSNWKYVLEDINFSINSGEMLGIIGSTGSGKTSLINLIPRFYDVNEGKVKIDGIDVKKMDLNQLRDSIAIVPQKSLLFTGSILDNIKWGYEEASFEEVVKVSKIAQAHDFITSFNEGYNTYVGQGGVNLSGGQKQRISIARALIKKPSILILDDSTSAVDLITEKEIREGLKGFLKDTTTILIAQRITTVMDTDKILVMDNDRIVGIGTHEELLKNCQVYMDIYSSQIGKGEVIYGS</sequence>
<dbReference type="InterPro" id="IPR003593">
    <property type="entry name" value="AAA+_ATPase"/>
</dbReference>
<evidence type="ECO:0000256" key="9">
    <source>
        <dbReference type="SAM" id="Phobius"/>
    </source>
</evidence>
<feature type="transmembrane region" description="Helical" evidence="9">
    <location>
        <begin position="17"/>
        <end position="41"/>
    </location>
</feature>
<dbReference type="Gene3D" id="1.20.1560.10">
    <property type="entry name" value="ABC transporter type 1, transmembrane domain"/>
    <property type="match status" value="1"/>
</dbReference>
<evidence type="ECO:0000313" key="13">
    <source>
        <dbReference type="Proteomes" id="UP000198828"/>
    </source>
</evidence>
<evidence type="ECO:0000256" key="3">
    <source>
        <dbReference type="ARBA" id="ARBA00022475"/>
    </source>
</evidence>
<evidence type="ECO:0000256" key="7">
    <source>
        <dbReference type="ARBA" id="ARBA00022989"/>
    </source>
</evidence>
<dbReference type="SUPFAM" id="SSF90123">
    <property type="entry name" value="ABC transporter transmembrane region"/>
    <property type="match status" value="1"/>
</dbReference>
<dbReference type="SMART" id="SM00382">
    <property type="entry name" value="AAA"/>
    <property type="match status" value="1"/>
</dbReference>
<accession>A0A1H3DIU1</accession>
<evidence type="ECO:0000313" key="12">
    <source>
        <dbReference type="EMBL" id="SDX65589.1"/>
    </source>
</evidence>